<name>A0A8S1E8C3_9PELO</name>
<feature type="compositionally biased region" description="Basic and acidic residues" evidence="2">
    <location>
        <begin position="63"/>
        <end position="76"/>
    </location>
</feature>
<evidence type="ECO:0000313" key="4">
    <source>
        <dbReference type="Proteomes" id="UP000494206"/>
    </source>
</evidence>
<evidence type="ECO:0000313" key="3">
    <source>
        <dbReference type="EMBL" id="CAB3397163.1"/>
    </source>
</evidence>
<reference evidence="3 4" key="1">
    <citation type="submission" date="2020-04" db="EMBL/GenBank/DDBJ databases">
        <authorList>
            <person name="Laetsch R D."/>
            <person name="Stevens L."/>
            <person name="Kumar S."/>
            <person name="Blaxter L. M."/>
        </authorList>
    </citation>
    <scope>NUCLEOTIDE SEQUENCE [LARGE SCALE GENOMIC DNA]</scope>
</reference>
<dbReference type="OrthoDB" id="5799706at2759"/>
<dbReference type="Proteomes" id="UP000494206">
    <property type="component" value="Unassembled WGS sequence"/>
</dbReference>
<keyword evidence="4" id="KW-1185">Reference proteome</keyword>
<comment type="caution">
    <text evidence="3">The sequence shown here is derived from an EMBL/GenBank/DDBJ whole genome shotgun (WGS) entry which is preliminary data.</text>
</comment>
<dbReference type="AlphaFoldDB" id="A0A8S1E8C3"/>
<evidence type="ECO:0000256" key="1">
    <source>
        <dbReference type="SAM" id="Coils"/>
    </source>
</evidence>
<feature type="region of interest" description="Disordered" evidence="2">
    <location>
        <begin position="1"/>
        <end position="93"/>
    </location>
</feature>
<gene>
    <name evidence="3" type="ORF">CBOVIS_LOCUS622</name>
</gene>
<organism evidence="3 4">
    <name type="scientific">Caenorhabditis bovis</name>
    <dbReference type="NCBI Taxonomy" id="2654633"/>
    <lineage>
        <taxon>Eukaryota</taxon>
        <taxon>Metazoa</taxon>
        <taxon>Ecdysozoa</taxon>
        <taxon>Nematoda</taxon>
        <taxon>Chromadorea</taxon>
        <taxon>Rhabditida</taxon>
        <taxon>Rhabditina</taxon>
        <taxon>Rhabditomorpha</taxon>
        <taxon>Rhabditoidea</taxon>
        <taxon>Rhabditidae</taxon>
        <taxon>Peloderinae</taxon>
        <taxon>Caenorhabditis</taxon>
    </lineage>
</organism>
<feature type="compositionally biased region" description="Basic and acidic residues" evidence="2">
    <location>
        <begin position="1"/>
        <end position="19"/>
    </location>
</feature>
<proteinExistence type="predicted"/>
<sequence length="219" mass="25134">MDEESRSFLRDSTQQHEPMETSESAQIEKSPGNKSKEFRDGSASPKESSPMDISPNVGTLNDENSKEGPPKGEASKESSPTNITLKKEIEDEEEDFALEDTNLGTAIDAMLMSWCQFITNMKFVSPVPPSCTRDHVKETAEVWSRNFRDSCADTFNEFYRLGLQWQLENFEKQEAMEEEDLDRAIARQEELIEKVVENMKNKGEEFYRQFPDAGKYFQT</sequence>
<keyword evidence="1" id="KW-0175">Coiled coil</keyword>
<accession>A0A8S1E8C3</accession>
<evidence type="ECO:0000256" key="2">
    <source>
        <dbReference type="SAM" id="MobiDB-lite"/>
    </source>
</evidence>
<feature type="coiled-coil region" evidence="1">
    <location>
        <begin position="167"/>
        <end position="205"/>
    </location>
</feature>
<dbReference type="EMBL" id="CADEPM010000001">
    <property type="protein sequence ID" value="CAB3397163.1"/>
    <property type="molecule type" value="Genomic_DNA"/>
</dbReference>
<protein>
    <submittedName>
        <fullName evidence="3">Uncharacterized protein</fullName>
    </submittedName>
</protein>